<evidence type="ECO:0000256" key="13">
    <source>
        <dbReference type="ARBA" id="ARBA00023204"/>
    </source>
</evidence>
<keyword evidence="8" id="KW-0227">DNA damage</keyword>
<evidence type="ECO:0000256" key="10">
    <source>
        <dbReference type="ARBA" id="ARBA00022833"/>
    </source>
</evidence>
<dbReference type="GO" id="GO:0006281">
    <property type="term" value="P:DNA repair"/>
    <property type="evidence" value="ECO:0007669"/>
    <property type="project" value="UniProtKB-KW"/>
</dbReference>
<accession>A0A9P5U7M5</accession>
<dbReference type="Gene3D" id="1.10.150.810">
    <property type="match status" value="2"/>
</dbReference>
<dbReference type="SUPFAM" id="SSF56672">
    <property type="entry name" value="DNA/RNA polymerases"/>
    <property type="match status" value="1"/>
</dbReference>
<dbReference type="Pfam" id="PF11799">
    <property type="entry name" value="IMS_C"/>
    <property type="match status" value="1"/>
</dbReference>
<dbReference type="GO" id="GO:0003887">
    <property type="term" value="F:DNA-directed DNA polymerase activity"/>
    <property type="evidence" value="ECO:0007669"/>
    <property type="project" value="UniProtKB-KW"/>
</dbReference>
<keyword evidence="5" id="KW-0548">Nucleotidyltransferase</keyword>
<dbReference type="FunFam" id="3.30.70.270:FF:000014">
    <property type="entry name" value="DNA polymerase kappa subunit"/>
    <property type="match status" value="1"/>
</dbReference>
<dbReference type="NCBIfam" id="NF002677">
    <property type="entry name" value="PRK02406.1"/>
    <property type="match status" value="1"/>
</dbReference>
<feature type="region of interest" description="Disordered" evidence="15">
    <location>
        <begin position="454"/>
        <end position="516"/>
    </location>
</feature>
<evidence type="ECO:0000256" key="11">
    <source>
        <dbReference type="ARBA" id="ARBA00022842"/>
    </source>
</evidence>
<feature type="compositionally biased region" description="Basic and acidic residues" evidence="15">
    <location>
        <begin position="469"/>
        <end position="481"/>
    </location>
</feature>
<feature type="domain" description="UmuC" evidence="16">
    <location>
        <begin position="106"/>
        <end position="285"/>
    </location>
</feature>
<keyword evidence="13" id="KW-0234">DNA repair</keyword>
<evidence type="ECO:0000256" key="8">
    <source>
        <dbReference type="ARBA" id="ARBA00022763"/>
    </source>
</evidence>
<dbReference type="InterPro" id="IPR043128">
    <property type="entry name" value="Rev_trsase/Diguanyl_cyclase"/>
</dbReference>
<dbReference type="GO" id="GO:0042276">
    <property type="term" value="P:error-prone translesion synthesis"/>
    <property type="evidence" value="ECO:0007669"/>
    <property type="project" value="TreeGrafter"/>
</dbReference>
<protein>
    <recommendedName>
        <fullName evidence="3">DNA polymerase kappa</fullName>
        <ecNumber evidence="2">2.7.7.7</ecNumber>
    </recommendedName>
</protein>
<dbReference type="GO" id="GO:0005634">
    <property type="term" value="C:nucleus"/>
    <property type="evidence" value="ECO:0007669"/>
    <property type="project" value="TreeGrafter"/>
</dbReference>
<proteinExistence type="inferred from homology"/>
<evidence type="ECO:0000256" key="9">
    <source>
        <dbReference type="ARBA" id="ARBA00022771"/>
    </source>
</evidence>
<dbReference type="PANTHER" id="PTHR11076:SF33">
    <property type="entry name" value="DNA POLYMERASE KAPPA"/>
    <property type="match status" value="1"/>
</dbReference>
<gene>
    <name evidence="17" type="ORF">BDP27DRAFT_1392069</name>
</gene>
<dbReference type="GO" id="GO:0070987">
    <property type="term" value="P:error-free translesion synthesis"/>
    <property type="evidence" value="ECO:0007669"/>
    <property type="project" value="UniProtKB-ARBA"/>
</dbReference>
<dbReference type="InterPro" id="IPR043502">
    <property type="entry name" value="DNA/RNA_pol_sf"/>
</dbReference>
<dbReference type="Pfam" id="PF00817">
    <property type="entry name" value="IMS"/>
    <property type="match status" value="1"/>
</dbReference>
<dbReference type="SMART" id="SM00734">
    <property type="entry name" value="ZnF_Rad18"/>
    <property type="match status" value="1"/>
</dbReference>
<keyword evidence="11" id="KW-0460">Magnesium</keyword>
<dbReference type="Gene3D" id="3.30.160.60">
    <property type="entry name" value="Classic Zinc Finger"/>
    <property type="match status" value="1"/>
</dbReference>
<dbReference type="EMBL" id="JADNRY010000044">
    <property type="protein sequence ID" value="KAF9070080.1"/>
    <property type="molecule type" value="Genomic_DNA"/>
</dbReference>
<feature type="region of interest" description="Disordered" evidence="15">
    <location>
        <begin position="557"/>
        <end position="591"/>
    </location>
</feature>
<keyword evidence="18" id="KW-1185">Reference proteome</keyword>
<dbReference type="FunFam" id="1.10.150.810:FF:000001">
    <property type="entry name" value="DNA polymerase kappa"/>
    <property type="match status" value="1"/>
</dbReference>
<dbReference type="PANTHER" id="PTHR11076">
    <property type="entry name" value="DNA REPAIR POLYMERASE UMUC / TRANSFERASE FAMILY MEMBER"/>
    <property type="match status" value="1"/>
</dbReference>
<dbReference type="FunFam" id="1.10.150.810:FF:000003">
    <property type="entry name" value="DNA polymerase kappa subunit"/>
    <property type="match status" value="1"/>
</dbReference>
<dbReference type="FunFam" id="3.40.1170.60:FF:000014">
    <property type="entry name" value="Related to DNA polymerase kappa"/>
    <property type="match status" value="1"/>
</dbReference>
<dbReference type="GO" id="GO:0003684">
    <property type="term" value="F:damaged DNA binding"/>
    <property type="evidence" value="ECO:0007669"/>
    <property type="project" value="InterPro"/>
</dbReference>
<dbReference type="AlphaFoldDB" id="A0A9P5U7M5"/>
<evidence type="ECO:0000256" key="2">
    <source>
        <dbReference type="ARBA" id="ARBA00012417"/>
    </source>
</evidence>
<evidence type="ECO:0000256" key="12">
    <source>
        <dbReference type="ARBA" id="ARBA00022932"/>
    </source>
</evidence>
<comment type="catalytic activity">
    <reaction evidence="14">
        <text>DNA(n) + a 2'-deoxyribonucleoside 5'-triphosphate = DNA(n+1) + diphosphate</text>
        <dbReference type="Rhea" id="RHEA:22508"/>
        <dbReference type="Rhea" id="RHEA-COMP:17339"/>
        <dbReference type="Rhea" id="RHEA-COMP:17340"/>
        <dbReference type="ChEBI" id="CHEBI:33019"/>
        <dbReference type="ChEBI" id="CHEBI:61560"/>
        <dbReference type="ChEBI" id="CHEBI:173112"/>
        <dbReference type="EC" id="2.7.7.7"/>
    </reaction>
</comment>
<dbReference type="Gene3D" id="3.40.1170.60">
    <property type="match status" value="1"/>
</dbReference>
<dbReference type="SUPFAM" id="SSF100879">
    <property type="entry name" value="Lesion bypass DNA polymerase (Y-family), little finger domain"/>
    <property type="match status" value="1"/>
</dbReference>
<dbReference type="InterPro" id="IPR001126">
    <property type="entry name" value="UmuC"/>
</dbReference>
<name>A0A9P5U7M5_9AGAR</name>
<dbReference type="HAMAP" id="MF_01113">
    <property type="entry name" value="DNApol_IV"/>
    <property type="match status" value="1"/>
</dbReference>
<dbReference type="InterPro" id="IPR006642">
    <property type="entry name" value="Rad18_UBZ4"/>
</dbReference>
<evidence type="ECO:0000256" key="6">
    <source>
        <dbReference type="ARBA" id="ARBA00022705"/>
    </source>
</evidence>
<evidence type="ECO:0000256" key="7">
    <source>
        <dbReference type="ARBA" id="ARBA00022723"/>
    </source>
</evidence>
<evidence type="ECO:0000313" key="18">
    <source>
        <dbReference type="Proteomes" id="UP000772434"/>
    </source>
</evidence>
<feature type="compositionally biased region" description="Acidic residues" evidence="15">
    <location>
        <begin position="488"/>
        <end position="498"/>
    </location>
</feature>
<dbReference type="Pfam" id="PF11798">
    <property type="entry name" value="IMS_HHH"/>
    <property type="match status" value="1"/>
</dbReference>
<dbReference type="FunFam" id="3.30.1490.100:FF:000004">
    <property type="entry name" value="DNA polymerase IV"/>
    <property type="match status" value="1"/>
</dbReference>
<keyword evidence="6" id="KW-0235">DNA replication</keyword>
<evidence type="ECO:0000256" key="3">
    <source>
        <dbReference type="ARBA" id="ARBA00016178"/>
    </source>
</evidence>
<dbReference type="Gene3D" id="3.30.70.270">
    <property type="match status" value="1"/>
</dbReference>
<dbReference type="InterPro" id="IPR050116">
    <property type="entry name" value="DNA_polymerase-Y"/>
</dbReference>
<reference evidence="17" key="1">
    <citation type="submission" date="2020-11" db="EMBL/GenBank/DDBJ databases">
        <authorList>
            <consortium name="DOE Joint Genome Institute"/>
            <person name="Ahrendt S."/>
            <person name="Riley R."/>
            <person name="Andreopoulos W."/>
            <person name="Labutti K."/>
            <person name="Pangilinan J."/>
            <person name="Ruiz-Duenas F.J."/>
            <person name="Barrasa J.M."/>
            <person name="Sanchez-Garcia M."/>
            <person name="Camarero S."/>
            <person name="Miyauchi S."/>
            <person name="Serrano A."/>
            <person name="Linde D."/>
            <person name="Babiker R."/>
            <person name="Drula E."/>
            <person name="Ayuso-Fernandez I."/>
            <person name="Pacheco R."/>
            <person name="Padilla G."/>
            <person name="Ferreira P."/>
            <person name="Barriuso J."/>
            <person name="Kellner H."/>
            <person name="Castanera R."/>
            <person name="Alfaro M."/>
            <person name="Ramirez L."/>
            <person name="Pisabarro A.G."/>
            <person name="Kuo A."/>
            <person name="Tritt A."/>
            <person name="Lipzen A."/>
            <person name="He G."/>
            <person name="Yan M."/>
            <person name="Ng V."/>
            <person name="Cullen D."/>
            <person name="Martin F."/>
            <person name="Rosso M.-N."/>
            <person name="Henrissat B."/>
            <person name="Hibbett D."/>
            <person name="Martinez A.T."/>
            <person name="Grigoriev I.V."/>
        </authorList>
    </citation>
    <scope>NUCLEOTIDE SEQUENCE</scope>
    <source>
        <strain evidence="17">AH 40177</strain>
    </source>
</reference>
<dbReference type="OrthoDB" id="1747274at2759"/>
<keyword evidence="4" id="KW-0808">Transferase</keyword>
<evidence type="ECO:0000256" key="1">
    <source>
        <dbReference type="ARBA" id="ARBA00010945"/>
    </source>
</evidence>
<evidence type="ECO:0000256" key="15">
    <source>
        <dbReference type="SAM" id="MobiDB-lite"/>
    </source>
</evidence>
<dbReference type="Gene3D" id="3.30.1490.100">
    <property type="entry name" value="DNA polymerase, Y-family, little finger domain"/>
    <property type="match status" value="1"/>
</dbReference>
<keyword evidence="7" id="KW-0479">Metal-binding</keyword>
<dbReference type="InterPro" id="IPR017961">
    <property type="entry name" value="DNA_pol_Y-fam_little_finger"/>
</dbReference>
<comment type="caution">
    <text evidence="17">The sequence shown here is derived from an EMBL/GenBank/DDBJ whole genome shotgun (WGS) entry which is preliminary data.</text>
</comment>
<sequence length="591" mass="66608">MNADDSDATGSAPSQSKSLLKRLAGTRFRNAIGYRSDINRIIAEASKGSKFYENERRKDKELTGRIERLLHTQETALKEADLVQVQSSVSHLLAELESERDLSQLIVHVDMDAFFANVELLHNPDLQGKAFGVGKGVLTTASYEARKFGVRSGMAGFIAKKLCPELILVSIHPQLYSAMSKKVMAIFHRYDPDMLPASCDEGYLNITNYCNQHNVTAAECVSEMRRVVQEETKLTVSAGIAPNKMLAKICSDKNKPNGQFHLPFNTKAIKEFMETLPIRKIPGIGRVSERMLESIGVVTCGDIYTHRVSLALLDKEFGLRFMLQTYLGIASNVVRPISRDERKSIGAERTFQPLADKDNILRKLEEVAEELENDMVENGWAGRTVTLKFKLDDYQVFTRAKSFERWITKKEDLFATGKELLLPELPLKIRLIGLRVTKLKDLKVSSDSGIKRYFNDASEQTSPRKKQRTRYDESQDDEHSWGESMSGFDEEEEDEIQLVEEPQSRASKPISTKAAGKKRLSAESHVCPICGKRVEVENNQELNAHIDFCLSRGAIQEAQDQPKENKAKSQTNAWSWFLDPKAKPRSKGKGK</sequence>
<comment type="similarity">
    <text evidence="1">Belongs to the DNA polymerase type-Y family.</text>
</comment>
<dbReference type="GO" id="GO:0008270">
    <property type="term" value="F:zinc ion binding"/>
    <property type="evidence" value="ECO:0007669"/>
    <property type="project" value="UniProtKB-KW"/>
</dbReference>
<evidence type="ECO:0000256" key="14">
    <source>
        <dbReference type="ARBA" id="ARBA00049244"/>
    </source>
</evidence>
<evidence type="ECO:0000256" key="4">
    <source>
        <dbReference type="ARBA" id="ARBA00022679"/>
    </source>
</evidence>
<evidence type="ECO:0000256" key="5">
    <source>
        <dbReference type="ARBA" id="ARBA00022695"/>
    </source>
</evidence>
<dbReference type="GO" id="GO:0006260">
    <property type="term" value="P:DNA replication"/>
    <property type="evidence" value="ECO:0007669"/>
    <property type="project" value="UniProtKB-KW"/>
</dbReference>
<evidence type="ECO:0000259" key="16">
    <source>
        <dbReference type="PROSITE" id="PS50173"/>
    </source>
</evidence>
<dbReference type="CDD" id="cd03586">
    <property type="entry name" value="PolY_Pol_IV_kappa"/>
    <property type="match status" value="1"/>
</dbReference>
<dbReference type="EC" id="2.7.7.7" evidence="2"/>
<dbReference type="InterPro" id="IPR036775">
    <property type="entry name" value="DNA_pol_Y-fam_lit_finger_sf"/>
</dbReference>
<dbReference type="Proteomes" id="UP000772434">
    <property type="component" value="Unassembled WGS sequence"/>
</dbReference>
<dbReference type="InterPro" id="IPR022880">
    <property type="entry name" value="DNApol_IV"/>
</dbReference>
<keyword evidence="9" id="KW-0863">Zinc-finger</keyword>
<evidence type="ECO:0000313" key="17">
    <source>
        <dbReference type="EMBL" id="KAF9070080.1"/>
    </source>
</evidence>
<keyword evidence="10" id="KW-0862">Zinc</keyword>
<organism evidence="17 18">
    <name type="scientific">Rhodocollybia butyracea</name>
    <dbReference type="NCBI Taxonomy" id="206335"/>
    <lineage>
        <taxon>Eukaryota</taxon>
        <taxon>Fungi</taxon>
        <taxon>Dikarya</taxon>
        <taxon>Basidiomycota</taxon>
        <taxon>Agaricomycotina</taxon>
        <taxon>Agaricomycetes</taxon>
        <taxon>Agaricomycetidae</taxon>
        <taxon>Agaricales</taxon>
        <taxon>Marasmiineae</taxon>
        <taxon>Omphalotaceae</taxon>
        <taxon>Rhodocollybia</taxon>
    </lineage>
</organism>
<dbReference type="InterPro" id="IPR024728">
    <property type="entry name" value="PolY_HhH_motif"/>
</dbReference>
<keyword evidence="12" id="KW-0239">DNA-directed DNA polymerase</keyword>
<dbReference type="PROSITE" id="PS50173">
    <property type="entry name" value="UMUC"/>
    <property type="match status" value="1"/>
</dbReference>